<sequence>MKTTNKEFLREGQWLYYEPEFHYKYITDIIIDCILDEFKKNIIEYLDEKSTILIQFRIRDEDSTQFRSISTIERINKNLYGQLSDIYKGFWELKDNEYNSLLSNPKMYLAYHILPSEINYKMKEPTGVKNLKVTSQITNMKFKGYTLPNTMDIYEWGEHLFEKDYSKATILKKKSKAVYDVEIKNKNLNVRYLINSKVILSFSDYMEDKSNLSTFTRIIRVNNKEIIYKFKEGKIVFMSKLIEFKYIKGIKKESDYKNKFITMDFETRVIDNQMSIYCCSLYDGKNITSFYLSEFNNKEEMLKEALKSLFLRKNRGYKIFLHNFSNFDIIFILNELVEVSHSLSFILNDNSFIFLNLKFSEKYNLNFRDSFLLLPSSLRKLAKSFDVEEKGIFPYKFLINNNVHLNYKGPVPNYKYFSDISLEKYNLYCKSFTNWDLKKETIKYCEQDVRSLYSVIDKFNLLIFRNHRINAINYPTLSSLAMAIFRSNFFNENSYKIPKILGNVYFFIKEGYFGGAVDVYRPQLTEGEIYRYDVNSLYPYVMSKFDMPVGNPKYFEGDIFNYEKDPFGFFEVEIETTKELKHPILPYKGSKKDFRFRTIAPLGKWKGVYFSEEIKNSKKFGYKFKVLRGYTFERKQIFKEYVEFFYNLKSNSSKADPIYTVSKLLLNSLYGKFGMSPYKNNHKIINKNEFYKFFDIKDIEILSLIDLKNDNLFITYKKKVSKEDFLDSPNVNVAISAAITAYARIHMSKFKNNPNFELYYSDTDSIDINIPLPDMFVGNELGQMKLEHIFQKAVYLAPKVYGGIDTKNNEIIKIKGYKNSNVKFTELENLLFKDNKLLLYQEKWYKDLSNSNISIKEELYSLMVTGNKRQLIYNKDNYLVETKPFLIDEN</sequence>
<dbReference type="PIRSF" id="PIRSF006517">
    <property type="entry name" value="DPol_mt_plasmid"/>
    <property type="match status" value="1"/>
</dbReference>
<organism evidence="12">
    <name type="scientific">Termitomyces sp. T123</name>
    <dbReference type="NCBI Taxonomy" id="2846913"/>
    <lineage>
        <taxon>Eukaryota</taxon>
        <taxon>Fungi</taxon>
        <taxon>Dikarya</taxon>
        <taxon>Basidiomycota</taxon>
        <taxon>Agaricomycotina</taxon>
        <taxon>Agaricomycetes</taxon>
        <taxon>Agaricomycetidae</taxon>
        <taxon>Agaricales</taxon>
        <taxon>Tricholomatineae</taxon>
        <taxon>Lyophyllaceae</taxon>
        <taxon>Termitomyces</taxon>
    </lineage>
</organism>
<evidence type="ECO:0000256" key="9">
    <source>
        <dbReference type="ARBA" id="ARBA00049244"/>
    </source>
</evidence>
<dbReference type="InterPro" id="IPR004868">
    <property type="entry name" value="DNA-dir_DNA_pol_B_mt/vir"/>
</dbReference>
<dbReference type="EMBL" id="MW874130">
    <property type="protein sequence ID" value="QWO71389.1"/>
    <property type="molecule type" value="Genomic_DNA"/>
</dbReference>
<evidence type="ECO:0000256" key="5">
    <source>
        <dbReference type="ARBA" id="ARBA00022705"/>
    </source>
</evidence>
<dbReference type="PRINTS" id="PR00106">
    <property type="entry name" value="DNAPOLB"/>
</dbReference>
<dbReference type="InterPro" id="IPR015833">
    <property type="entry name" value="DNA-dir_DNA_pol_B_mt_lin_plsmd"/>
</dbReference>
<evidence type="ECO:0000256" key="6">
    <source>
        <dbReference type="ARBA" id="ARBA00022932"/>
    </source>
</evidence>
<dbReference type="SMART" id="SM00486">
    <property type="entry name" value="POLBc"/>
    <property type="match status" value="1"/>
</dbReference>
<dbReference type="Gene3D" id="3.90.1600.10">
    <property type="entry name" value="Palm domain of DNA polymerase"/>
    <property type="match status" value="2"/>
</dbReference>
<evidence type="ECO:0000256" key="10">
    <source>
        <dbReference type="RuleBase" id="RU000442"/>
    </source>
</evidence>
<dbReference type="PANTHER" id="PTHR33568">
    <property type="entry name" value="DNA POLYMERASE"/>
    <property type="match status" value="1"/>
</dbReference>
<comment type="catalytic activity">
    <reaction evidence="9 10">
        <text>DNA(n) + a 2'-deoxyribonucleoside 5'-triphosphate = DNA(n+1) + diphosphate</text>
        <dbReference type="Rhea" id="RHEA:22508"/>
        <dbReference type="Rhea" id="RHEA-COMP:17339"/>
        <dbReference type="Rhea" id="RHEA-COMP:17340"/>
        <dbReference type="ChEBI" id="CHEBI:33019"/>
        <dbReference type="ChEBI" id="CHEBI:61560"/>
        <dbReference type="ChEBI" id="CHEBI:173112"/>
        <dbReference type="EC" id="2.7.7.7"/>
    </reaction>
</comment>
<evidence type="ECO:0000256" key="8">
    <source>
        <dbReference type="ARBA" id="ARBA00023128"/>
    </source>
</evidence>
<keyword evidence="5 10" id="KW-0235">DNA replication</keyword>
<dbReference type="PANTHER" id="PTHR33568:SF3">
    <property type="entry name" value="DNA-DIRECTED DNA POLYMERASE"/>
    <property type="match status" value="1"/>
</dbReference>
<comment type="similarity">
    <text evidence="2 10">Belongs to the DNA polymerase type-B family.</text>
</comment>
<keyword evidence="3 10" id="KW-0808">Transferase</keyword>
<dbReference type="InterPro" id="IPR023211">
    <property type="entry name" value="DNA_pol_palm_dom_sf"/>
</dbReference>
<keyword evidence="4 10" id="KW-0548">Nucleotidyltransferase</keyword>
<keyword evidence="7 10" id="KW-0238">DNA-binding</keyword>
<dbReference type="SUPFAM" id="SSF56672">
    <property type="entry name" value="DNA/RNA polymerases"/>
    <property type="match status" value="1"/>
</dbReference>
<accession>A0A8F1ACX8</accession>
<dbReference type="InterPro" id="IPR012337">
    <property type="entry name" value="RNaseH-like_sf"/>
</dbReference>
<dbReference type="AlphaFoldDB" id="A0A8F1ACX8"/>
<keyword evidence="6 10" id="KW-0239">DNA-directed DNA polymerase</keyword>
<dbReference type="InterPro" id="IPR043502">
    <property type="entry name" value="DNA/RNA_pol_sf"/>
</dbReference>
<evidence type="ECO:0000256" key="7">
    <source>
        <dbReference type="ARBA" id="ARBA00023125"/>
    </source>
</evidence>
<evidence type="ECO:0000256" key="3">
    <source>
        <dbReference type="ARBA" id="ARBA00022679"/>
    </source>
</evidence>
<name>A0A8F1ACX8_9AGAR</name>
<dbReference type="GO" id="GO:0000166">
    <property type="term" value="F:nucleotide binding"/>
    <property type="evidence" value="ECO:0007669"/>
    <property type="project" value="InterPro"/>
</dbReference>
<evidence type="ECO:0000259" key="11">
    <source>
        <dbReference type="Pfam" id="PF03175"/>
    </source>
</evidence>
<comment type="subcellular location">
    <subcellularLocation>
        <location evidence="1">Mitochondrion</location>
    </subcellularLocation>
</comment>
<keyword evidence="8 12" id="KW-0496">Mitochondrion</keyword>
<evidence type="ECO:0000256" key="2">
    <source>
        <dbReference type="ARBA" id="ARBA00005755"/>
    </source>
</evidence>
<gene>
    <name evidence="12" type="primary">dpo</name>
</gene>
<dbReference type="GO" id="GO:0005739">
    <property type="term" value="C:mitochondrion"/>
    <property type="evidence" value="ECO:0007669"/>
    <property type="project" value="UniProtKB-SubCell"/>
</dbReference>
<dbReference type="Pfam" id="PF03175">
    <property type="entry name" value="DNA_pol_B_2"/>
    <property type="match status" value="1"/>
</dbReference>
<protein>
    <recommendedName>
        <fullName evidence="10">DNA polymerase</fullName>
        <ecNumber evidence="10">2.7.7.7</ecNumber>
    </recommendedName>
</protein>
<evidence type="ECO:0000256" key="4">
    <source>
        <dbReference type="ARBA" id="ARBA00022695"/>
    </source>
</evidence>
<dbReference type="PROSITE" id="PS00116">
    <property type="entry name" value="DNA_POLYMERASE_B"/>
    <property type="match status" value="1"/>
</dbReference>
<dbReference type="InterPro" id="IPR006172">
    <property type="entry name" value="DNA-dir_DNA_pol_B"/>
</dbReference>
<evidence type="ECO:0000256" key="1">
    <source>
        <dbReference type="ARBA" id="ARBA00004173"/>
    </source>
</evidence>
<geneLocation type="mitochondrion" evidence="12"/>
<geneLocation type="plasmid" evidence="12">
    <name>pT123_2</name>
</geneLocation>
<evidence type="ECO:0000313" key="12">
    <source>
        <dbReference type="EMBL" id="QWO71389.1"/>
    </source>
</evidence>
<dbReference type="GO" id="GO:0006260">
    <property type="term" value="P:DNA replication"/>
    <property type="evidence" value="ECO:0007669"/>
    <property type="project" value="UniProtKB-KW"/>
</dbReference>
<feature type="domain" description="DNA-directed DNA polymerase family B mitochondria/virus" evidence="11">
    <location>
        <begin position="312"/>
        <end position="753"/>
    </location>
</feature>
<reference evidence="12" key="1">
    <citation type="submission" date="2021-04" db="EMBL/GenBank/DDBJ databases">
        <title>Transfer of mitochondrial tRNA genes to linear plasmids in fungi facilitates loss of such genes from mitochondrial DNA.</title>
        <authorList>
            <person name="Nieuwenhuis M."/>
            <person name="Groeneveld J."/>
            <person name="Aanen D.K."/>
        </authorList>
    </citation>
    <scope>NUCLEOTIDE SEQUENCE</scope>
    <source>
        <plasmid evidence="12">pT123_2</plasmid>
    </source>
</reference>
<dbReference type="SUPFAM" id="SSF53098">
    <property type="entry name" value="Ribonuclease H-like"/>
    <property type="match status" value="1"/>
</dbReference>
<dbReference type="GO" id="GO:0003677">
    <property type="term" value="F:DNA binding"/>
    <property type="evidence" value="ECO:0007669"/>
    <property type="project" value="UniProtKB-KW"/>
</dbReference>
<dbReference type="EC" id="2.7.7.7" evidence="10"/>
<dbReference type="InterPro" id="IPR036397">
    <property type="entry name" value="RNaseH_sf"/>
</dbReference>
<dbReference type="InterPro" id="IPR017964">
    <property type="entry name" value="DNA-dir_DNA_pol_B_CS"/>
</dbReference>
<keyword evidence="12" id="KW-0614">Plasmid</keyword>
<dbReference type="Gene3D" id="3.30.420.10">
    <property type="entry name" value="Ribonuclease H-like superfamily/Ribonuclease H"/>
    <property type="match status" value="1"/>
</dbReference>
<proteinExistence type="inferred from homology"/>
<dbReference type="GO" id="GO:0003887">
    <property type="term" value="F:DNA-directed DNA polymerase activity"/>
    <property type="evidence" value="ECO:0007669"/>
    <property type="project" value="UniProtKB-KW"/>
</dbReference>